<feature type="transmembrane region" description="Helical" evidence="1">
    <location>
        <begin position="12"/>
        <end position="35"/>
    </location>
</feature>
<accession>A0A158M6D7</accession>
<dbReference type="PATRIC" id="fig|1331206.3.peg.1703"/>
<comment type="caution">
    <text evidence="2">The sequence shown here is derived from an EMBL/GenBank/DDBJ whole genome shotgun (WGS) entry which is preliminary data.</text>
</comment>
<sequence>MIAAAIPSIWSYLLPLLSLLALVCLVVWGLGLAVSRGWRAAIRRHPWRALVLLLPLASLLAYGVAFAHSVWRYQQVVARQEAARALVLEHAQTIDGIAMPAGSRLQLQRAGHPESFVEAEFAQPVMVQGIAARRLARRVSTRYDAQSHAEIGSDVLSMSVFGDGPQRVHGWSCDAALPIEFEFKGGRAVFEQCTLAAGAAHPLAIAGARLRASAGTAYTDGHIDPDRWIISLKEGQSLRLAGMWLAEASLRLHDDGTFFALSAGTLICPHVMGPMRYPPGTQVQTIARGWQGRRPWLFTPAAHTHASYAGHADVEASSSVVQSQDGEVLSVAPSRELGVRDWMKLGPHAALPACPD</sequence>
<dbReference type="GO" id="GO:0016740">
    <property type="term" value="F:transferase activity"/>
    <property type="evidence" value="ECO:0007669"/>
    <property type="project" value="UniProtKB-KW"/>
</dbReference>
<keyword evidence="2" id="KW-0808">Transferase</keyword>
<gene>
    <name evidence="2" type="ORF">L497_2557</name>
</gene>
<dbReference type="EMBL" id="JFZZ01000065">
    <property type="protein sequence ID" value="KAK91054.1"/>
    <property type="molecule type" value="Genomic_DNA"/>
</dbReference>
<keyword evidence="1" id="KW-0812">Transmembrane</keyword>
<dbReference type="Proteomes" id="UP000026682">
    <property type="component" value="Unassembled WGS sequence"/>
</dbReference>
<evidence type="ECO:0000313" key="2">
    <source>
        <dbReference type="EMBL" id="KAK91054.1"/>
    </source>
</evidence>
<reference evidence="2 3" key="1">
    <citation type="submission" date="2014-03" db="EMBL/GenBank/DDBJ databases">
        <title>Genome sequence of Bordetella holmseii.</title>
        <authorList>
            <person name="Harvill E."/>
            <person name="Goodfield L.L."/>
            <person name="Ivanov Y."/>
            <person name="Meyer J.A."/>
            <person name="Newth C."/>
            <person name="Cassiday P."/>
            <person name="Tondella M.L."/>
            <person name="Liao P."/>
            <person name="Zimmerman J."/>
            <person name="Meert K."/>
            <person name="Wessel D."/>
            <person name="Berger J."/>
            <person name="Dean J.M."/>
            <person name="Holubkov R."/>
            <person name="Burr J."/>
            <person name="Liu T."/>
            <person name="Brinkac L.M."/>
            <person name="Sanka R."/>
            <person name="Kim M."/>
            <person name="Losada L."/>
        </authorList>
    </citation>
    <scope>NUCLEOTIDE SEQUENCE [LARGE SCALE GENOMIC DNA]</scope>
    <source>
        <strain evidence="2 3">CDC-H585-BH</strain>
    </source>
</reference>
<dbReference type="RefSeq" id="WP_005016253.1">
    <property type="nucleotide sequence ID" value="NZ_JFZZ01000065.1"/>
</dbReference>
<protein>
    <submittedName>
        <fullName evidence="2">Putative N-acetyltransferase YedL</fullName>
    </submittedName>
</protein>
<organism evidence="2 3">
    <name type="scientific">Bordetella holmesii CDC-H585-BH</name>
    <dbReference type="NCBI Taxonomy" id="1331206"/>
    <lineage>
        <taxon>Bacteria</taxon>
        <taxon>Pseudomonadati</taxon>
        <taxon>Pseudomonadota</taxon>
        <taxon>Betaproteobacteria</taxon>
        <taxon>Burkholderiales</taxon>
        <taxon>Alcaligenaceae</taxon>
        <taxon>Bordetella</taxon>
    </lineage>
</organism>
<dbReference type="GeneID" id="93118716"/>
<evidence type="ECO:0000256" key="1">
    <source>
        <dbReference type="SAM" id="Phobius"/>
    </source>
</evidence>
<keyword evidence="1" id="KW-0472">Membrane</keyword>
<keyword evidence="1" id="KW-1133">Transmembrane helix</keyword>
<dbReference type="AlphaFoldDB" id="A0A158M6D7"/>
<evidence type="ECO:0000313" key="3">
    <source>
        <dbReference type="Proteomes" id="UP000026682"/>
    </source>
</evidence>
<proteinExistence type="predicted"/>
<feature type="transmembrane region" description="Helical" evidence="1">
    <location>
        <begin position="47"/>
        <end position="71"/>
    </location>
</feature>
<name>A0A158M6D7_9BORD</name>